<evidence type="ECO:0000256" key="1">
    <source>
        <dbReference type="ARBA" id="ARBA00022605"/>
    </source>
</evidence>
<gene>
    <name evidence="7" type="primary">aroK</name>
    <name evidence="8" type="ORF">C8D92_103199</name>
</gene>
<dbReference type="PANTHER" id="PTHR21087">
    <property type="entry name" value="SHIKIMATE KINASE"/>
    <property type="match status" value="1"/>
</dbReference>
<keyword evidence="4 7" id="KW-0418">Kinase</keyword>
<evidence type="ECO:0000256" key="6">
    <source>
        <dbReference type="ARBA" id="ARBA00023141"/>
    </source>
</evidence>
<evidence type="ECO:0000256" key="5">
    <source>
        <dbReference type="ARBA" id="ARBA00022840"/>
    </source>
</evidence>
<comment type="pathway">
    <text evidence="7">Metabolic intermediate biosynthesis; chorismate biosynthesis; chorismate from D-erythrose 4-phosphate and phosphoenolpyruvate: step 5/7.</text>
</comment>
<comment type="catalytic activity">
    <reaction evidence="7">
        <text>shikimate + ATP = 3-phosphoshikimate + ADP + H(+)</text>
        <dbReference type="Rhea" id="RHEA:13121"/>
        <dbReference type="ChEBI" id="CHEBI:15378"/>
        <dbReference type="ChEBI" id="CHEBI:30616"/>
        <dbReference type="ChEBI" id="CHEBI:36208"/>
        <dbReference type="ChEBI" id="CHEBI:145989"/>
        <dbReference type="ChEBI" id="CHEBI:456216"/>
        <dbReference type="EC" id="2.7.1.71"/>
    </reaction>
</comment>
<dbReference type="InterPro" id="IPR031322">
    <property type="entry name" value="Shikimate/glucono_kinase"/>
</dbReference>
<dbReference type="GO" id="GO:0004765">
    <property type="term" value="F:shikimate kinase activity"/>
    <property type="evidence" value="ECO:0007669"/>
    <property type="project" value="UniProtKB-UniRule"/>
</dbReference>
<keyword evidence="5 7" id="KW-0067">ATP-binding</keyword>
<dbReference type="InterPro" id="IPR027417">
    <property type="entry name" value="P-loop_NTPase"/>
</dbReference>
<dbReference type="Proteomes" id="UP000245887">
    <property type="component" value="Unassembled WGS sequence"/>
</dbReference>
<accession>A0A2U1CYE3</accession>
<reference evidence="8 9" key="1">
    <citation type="submission" date="2018-04" db="EMBL/GenBank/DDBJ databases">
        <title>Genomic Encyclopedia of Type Strains, Phase IV (KMG-IV): sequencing the most valuable type-strain genomes for metagenomic binning, comparative biology and taxonomic classification.</title>
        <authorList>
            <person name="Goeker M."/>
        </authorList>
    </citation>
    <scope>NUCLEOTIDE SEQUENCE [LARGE SCALE GENOMIC DNA]</scope>
    <source>
        <strain evidence="8 9">DSM 28688</strain>
    </source>
</reference>
<evidence type="ECO:0000256" key="4">
    <source>
        <dbReference type="ARBA" id="ARBA00022777"/>
    </source>
</evidence>
<comment type="subunit">
    <text evidence="7">Monomer.</text>
</comment>
<dbReference type="CDD" id="cd00464">
    <property type="entry name" value="SK"/>
    <property type="match status" value="1"/>
</dbReference>
<dbReference type="EC" id="2.7.1.71" evidence="7"/>
<dbReference type="GO" id="GO:0005524">
    <property type="term" value="F:ATP binding"/>
    <property type="evidence" value="ECO:0007669"/>
    <property type="project" value="UniProtKB-UniRule"/>
</dbReference>
<feature type="binding site" evidence="7">
    <location>
        <position position="124"/>
    </location>
    <ligand>
        <name>ATP</name>
        <dbReference type="ChEBI" id="CHEBI:30616"/>
    </ligand>
</feature>
<evidence type="ECO:0000313" key="9">
    <source>
        <dbReference type="Proteomes" id="UP000245887"/>
    </source>
</evidence>
<keyword evidence="3 7" id="KW-0547">Nucleotide-binding</keyword>
<keyword evidence="7" id="KW-0963">Cytoplasm</keyword>
<protein>
    <recommendedName>
        <fullName evidence="7">Shikimate kinase</fullName>
        <shortName evidence="7">SK</shortName>
        <ecNumber evidence="7">2.7.1.71</ecNumber>
    </recommendedName>
</protein>
<evidence type="ECO:0000313" key="8">
    <source>
        <dbReference type="EMBL" id="PVY77512.1"/>
    </source>
</evidence>
<feature type="binding site" evidence="7">
    <location>
        <begin position="14"/>
        <end position="19"/>
    </location>
    <ligand>
        <name>ATP</name>
        <dbReference type="ChEBI" id="CHEBI:30616"/>
    </ligand>
</feature>
<name>A0A2U1CYE3_9GAMM</name>
<comment type="function">
    <text evidence="7">Catalyzes the specific phosphorylation of the 3-hydroxyl group of shikimic acid using ATP as a cosubstrate.</text>
</comment>
<dbReference type="GO" id="GO:0000287">
    <property type="term" value="F:magnesium ion binding"/>
    <property type="evidence" value="ECO:0007669"/>
    <property type="project" value="UniProtKB-UniRule"/>
</dbReference>
<dbReference type="Gene3D" id="3.40.50.300">
    <property type="entry name" value="P-loop containing nucleotide triphosphate hydrolases"/>
    <property type="match status" value="1"/>
</dbReference>
<dbReference type="InterPro" id="IPR000623">
    <property type="entry name" value="Shikimate_kinase/TSH1"/>
</dbReference>
<proteinExistence type="inferred from homology"/>
<dbReference type="HAMAP" id="MF_00109">
    <property type="entry name" value="Shikimate_kinase"/>
    <property type="match status" value="1"/>
</dbReference>
<feature type="binding site" evidence="7">
    <location>
        <position position="81"/>
    </location>
    <ligand>
        <name>substrate</name>
    </ligand>
</feature>
<feature type="binding site" evidence="7">
    <location>
        <position position="60"/>
    </location>
    <ligand>
        <name>substrate</name>
    </ligand>
</feature>
<dbReference type="GO" id="GO:0009073">
    <property type="term" value="P:aromatic amino acid family biosynthetic process"/>
    <property type="evidence" value="ECO:0007669"/>
    <property type="project" value="UniProtKB-KW"/>
</dbReference>
<evidence type="ECO:0000256" key="2">
    <source>
        <dbReference type="ARBA" id="ARBA00022679"/>
    </source>
</evidence>
<keyword evidence="2 7" id="KW-0808">Transferase</keyword>
<evidence type="ECO:0000256" key="3">
    <source>
        <dbReference type="ARBA" id="ARBA00022741"/>
    </source>
</evidence>
<comment type="similarity">
    <text evidence="7">Belongs to the shikimate kinase family.</text>
</comment>
<dbReference type="PRINTS" id="PR01100">
    <property type="entry name" value="SHIKIMTKNASE"/>
</dbReference>
<feature type="binding site" evidence="7">
    <location>
        <position position="153"/>
    </location>
    <ligand>
        <name>ATP</name>
        <dbReference type="ChEBI" id="CHEBI:30616"/>
    </ligand>
</feature>
<dbReference type="Pfam" id="PF01202">
    <property type="entry name" value="SKI"/>
    <property type="match status" value="1"/>
</dbReference>
<dbReference type="AlphaFoldDB" id="A0A2U1CYE3"/>
<keyword evidence="7" id="KW-0460">Magnesium</keyword>
<keyword evidence="6 7" id="KW-0057">Aromatic amino acid biosynthesis</keyword>
<dbReference type="GO" id="GO:0009423">
    <property type="term" value="P:chorismate biosynthetic process"/>
    <property type="evidence" value="ECO:0007669"/>
    <property type="project" value="UniProtKB-UniRule"/>
</dbReference>
<organism evidence="8 9">
    <name type="scientific">Tamilnaduibacter salinus</name>
    <dbReference type="NCBI Taxonomy" id="1484056"/>
    <lineage>
        <taxon>Bacteria</taxon>
        <taxon>Pseudomonadati</taxon>
        <taxon>Pseudomonadota</taxon>
        <taxon>Gammaproteobacteria</taxon>
        <taxon>Pseudomonadales</taxon>
        <taxon>Marinobacteraceae</taxon>
        <taxon>Tamilnaduibacter</taxon>
    </lineage>
</organism>
<dbReference type="SUPFAM" id="SSF52540">
    <property type="entry name" value="P-loop containing nucleoside triphosphate hydrolases"/>
    <property type="match status" value="1"/>
</dbReference>
<dbReference type="EMBL" id="QEKQ01000003">
    <property type="protein sequence ID" value="PVY77512.1"/>
    <property type="molecule type" value="Genomic_DNA"/>
</dbReference>
<sequence length="168" mass="18268">MGDRSNIILIGMPGSGKSTIGVLLAKAAGMDFVDTDLLIQSDQGQTLQTIVDERGYLALREVEERVLCRIPRAGQVIATGGSAVYGETAMAHLKSTGPVVFLNIPLATVRERIGDYSLRGLSKRPDQSLEALFDERLALYQRYADLTVDGEGRTQERICDMILASIPN</sequence>
<keyword evidence="1 7" id="KW-0028">Amino-acid biosynthesis</keyword>
<comment type="subcellular location">
    <subcellularLocation>
        <location evidence="7">Cytoplasm</location>
    </subcellularLocation>
</comment>
<evidence type="ECO:0000256" key="7">
    <source>
        <dbReference type="HAMAP-Rule" id="MF_00109"/>
    </source>
</evidence>
<keyword evidence="7" id="KW-0479">Metal-binding</keyword>
<feature type="binding site" evidence="7">
    <location>
        <position position="18"/>
    </location>
    <ligand>
        <name>Mg(2+)</name>
        <dbReference type="ChEBI" id="CHEBI:18420"/>
    </ligand>
</feature>
<dbReference type="GO" id="GO:0008652">
    <property type="term" value="P:amino acid biosynthetic process"/>
    <property type="evidence" value="ECO:0007669"/>
    <property type="project" value="UniProtKB-KW"/>
</dbReference>
<feature type="binding site" evidence="7">
    <location>
        <position position="36"/>
    </location>
    <ligand>
        <name>substrate</name>
    </ligand>
</feature>
<feature type="binding site" evidence="7">
    <location>
        <position position="136"/>
    </location>
    <ligand>
        <name>substrate</name>
    </ligand>
</feature>
<dbReference type="GO" id="GO:0005829">
    <property type="term" value="C:cytosol"/>
    <property type="evidence" value="ECO:0007669"/>
    <property type="project" value="TreeGrafter"/>
</dbReference>
<comment type="cofactor">
    <cofactor evidence="7">
        <name>Mg(2+)</name>
        <dbReference type="ChEBI" id="CHEBI:18420"/>
    </cofactor>
    <text evidence="7">Binds 1 Mg(2+) ion per subunit.</text>
</comment>
<comment type="caution">
    <text evidence="8">The sequence shown here is derived from an EMBL/GenBank/DDBJ whole genome shotgun (WGS) entry which is preliminary data.</text>
</comment>
<dbReference type="UniPathway" id="UPA00053">
    <property type="reaction ID" value="UER00088"/>
</dbReference>
<dbReference type="PANTHER" id="PTHR21087:SF16">
    <property type="entry name" value="SHIKIMATE KINASE 1, CHLOROPLASTIC"/>
    <property type="match status" value="1"/>
</dbReference>